<dbReference type="Proteomes" id="UP000028713">
    <property type="component" value="Unassembled WGS sequence"/>
</dbReference>
<dbReference type="AlphaFoldDB" id="A0A085Z364"/>
<organism evidence="1 2">
    <name type="scientific">Chryseobacterium formosense</name>
    <dbReference type="NCBI Taxonomy" id="236814"/>
    <lineage>
        <taxon>Bacteria</taxon>
        <taxon>Pseudomonadati</taxon>
        <taxon>Bacteroidota</taxon>
        <taxon>Flavobacteriia</taxon>
        <taxon>Flavobacteriales</taxon>
        <taxon>Weeksellaceae</taxon>
        <taxon>Chryseobacterium group</taxon>
        <taxon>Chryseobacterium</taxon>
    </lineage>
</organism>
<accession>A0A085Z364</accession>
<dbReference type="Gene3D" id="1.20.1440.60">
    <property type="entry name" value="23S rRNA-intervening sequence"/>
    <property type="match status" value="1"/>
</dbReference>
<dbReference type="RefSeq" id="WP_051882927.1">
    <property type="nucleotide sequence ID" value="NZ_FPAP01000002.1"/>
</dbReference>
<evidence type="ECO:0000313" key="1">
    <source>
        <dbReference type="EMBL" id="KFE98877.1"/>
    </source>
</evidence>
<proteinExistence type="predicted"/>
<reference evidence="1 2" key="1">
    <citation type="submission" date="2014-07" db="EMBL/GenBank/DDBJ databases">
        <title>Genome of Chryseobacterium formosense LMG 24722.</title>
        <authorList>
            <person name="Pipes S.E."/>
            <person name="Stropko S.J."/>
            <person name="Newman J.D."/>
        </authorList>
    </citation>
    <scope>NUCLEOTIDE SEQUENCE [LARGE SCALE GENOMIC DNA]</scope>
    <source>
        <strain evidence="1 2">LMG 24722</strain>
    </source>
</reference>
<dbReference type="eggNOG" id="ENOG5032RWC">
    <property type="taxonomic scope" value="Bacteria"/>
</dbReference>
<dbReference type="PANTHER" id="PTHR38471">
    <property type="entry name" value="FOUR HELIX BUNDLE PROTEIN"/>
    <property type="match status" value="1"/>
</dbReference>
<dbReference type="PIRSF" id="PIRSF035652">
    <property type="entry name" value="CHP02436"/>
    <property type="match status" value="1"/>
</dbReference>
<comment type="caution">
    <text evidence="1">The sequence shown here is derived from an EMBL/GenBank/DDBJ whole genome shotgun (WGS) entry which is preliminary data.</text>
</comment>
<protein>
    <recommendedName>
        <fullName evidence="3">Four helix bundle protein</fullName>
    </recommendedName>
</protein>
<dbReference type="InterPro" id="IPR012657">
    <property type="entry name" value="23S_rRNA-intervening_sequence"/>
</dbReference>
<dbReference type="NCBIfam" id="TIGR02436">
    <property type="entry name" value="four helix bundle protein"/>
    <property type="match status" value="1"/>
</dbReference>
<dbReference type="PANTHER" id="PTHR38471:SF2">
    <property type="entry name" value="FOUR HELIX BUNDLE PROTEIN"/>
    <property type="match status" value="1"/>
</dbReference>
<dbReference type="SUPFAM" id="SSF158446">
    <property type="entry name" value="IVS-encoded protein-like"/>
    <property type="match status" value="1"/>
</dbReference>
<evidence type="ECO:0000313" key="2">
    <source>
        <dbReference type="Proteomes" id="UP000028713"/>
    </source>
</evidence>
<dbReference type="EMBL" id="JPRP01000002">
    <property type="protein sequence ID" value="KFE98877.1"/>
    <property type="molecule type" value="Genomic_DNA"/>
</dbReference>
<sequence length="117" mass="13826">MDYNQIFRDRTKRFAVEIIKSLSDIPYSDAVSIIRKQIIRSATSVSSNYRAVCRARSDKEKFAKICIVVEEIDETQHWLEIIEELQYVEQNKLEPLKSECEELVKVMTTYKYKLSKI</sequence>
<name>A0A085Z364_9FLAO</name>
<dbReference type="InterPro" id="IPR036583">
    <property type="entry name" value="23S_rRNA_IVS_sf"/>
</dbReference>
<gene>
    <name evidence="1" type="ORF">IX39_15820</name>
</gene>
<evidence type="ECO:0008006" key="3">
    <source>
        <dbReference type="Google" id="ProtNLM"/>
    </source>
</evidence>
<keyword evidence="2" id="KW-1185">Reference proteome</keyword>
<dbReference type="Pfam" id="PF05635">
    <property type="entry name" value="23S_rRNA_IVP"/>
    <property type="match status" value="1"/>
</dbReference>
<dbReference type="STRING" id="236814.IX39_15820"/>
<dbReference type="OrthoDB" id="285993at2"/>